<dbReference type="SMART" id="SM00020">
    <property type="entry name" value="Tryp_SPc"/>
    <property type="match status" value="1"/>
</dbReference>
<dbReference type="PRINTS" id="PR00722">
    <property type="entry name" value="CHYMOTRYPSIN"/>
</dbReference>
<sequence>MSTVVRKLWNSVAAIAIAAAAVVAPTTASAITQGTDARMGTVADSTARVQVGNRSCTGTLISSEWILTAKHCQGVGDYSFISVGAPAEGEKARVAKVVKHPSSDLMLVKANKRLQSPVADLATSYTAEGKAGYSMGWGSVMENGKKVIQQADVEVQRRVTNVPGSLDAGDTFYEGYVYNGHLGKGDSGGPLFVDGKLAGVASLANEAKEGSRLDGALGWWIPVQDHYAWISQVTGIATPAVSGEKTTEWDAMQYGTIAPPVEVPASVQALQALETIHGTTQALYEATEEGGALYNLSSQLSS</sequence>
<dbReference type="PANTHER" id="PTHR24276">
    <property type="entry name" value="POLYSERASE-RELATED"/>
    <property type="match status" value="1"/>
</dbReference>
<comment type="similarity">
    <text evidence="1">Belongs to the peptidase S1 family.</text>
</comment>
<dbReference type="GeneID" id="92758816"/>
<dbReference type="AlphaFoldDB" id="A0A7T4EGC5"/>
<dbReference type="Gene3D" id="2.40.10.10">
    <property type="entry name" value="Trypsin-like serine proteases"/>
    <property type="match status" value="2"/>
</dbReference>
<feature type="chain" id="PRO_5034630630" evidence="3">
    <location>
        <begin position="31"/>
        <end position="302"/>
    </location>
</feature>
<evidence type="ECO:0000259" key="4">
    <source>
        <dbReference type="PROSITE" id="PS50240"/>
    </source>
</evidence>
<dbReference type="GO" id="GO:0006508">
    <property type="term" value="P:proteolysis"/>
    <property type="evidence" value="ECO:0007669"/>
    <property type="project" value="InterPro"/>
</dbReference>
<feature type="signal peptide" evidence="3">
    <location>
        <begin position="1"/>
        <end position="30"/>
    </location>
</feature>
<reference evidence="5 6" key="1">
    <citation type="submission" date="2020-12" db="EMBL/GenBank/DDBJ databases">
        <title>FDA dAtabase for Regulatory Grade micrObial Sequences (FDA-ARGOS): Supporting development and validation of Infectious Disease Dx tests.</title>
        <authorList>
            <person name="Sproer C."/>
            <person name="Gronow S."/>
            <person name="Severitt S."/>
            <person name="Schroder I."/>
            <person name="Tallon L."/>
            <person name="Sadzewicz L."/>
            <person name="Zhao X."/>
            <person name="Boylan J."/>
            <person name="Ott S."/>
            <person name="Bowen H."/>
            <person name="Vavikolanu K."/>
            <person name="Mehta A."/>
            <person name="Aluvathingal J."/>
            <person name="Nadendla S."/>
            <person name="Lowell S."/>
            <person name="Myers T."/>
            <person name="Yan Y."/>
            <person name="Sichtig H."/>
        </authorList>
    </citation>
    <scope>NUCLEOTIDE SEQUENCE [LARGE SCALE GENOMIC DNA]</scope>
    <source>
        <strain evidence="5 6">FDAARGOS_1053</strain>
    </source>
</reference>
<dbReference type="PROSITE" id="PS50240">
    <property type="entry name" value="TRYPSIN_DOM"/>
    <property type="match status" value="1"/>
</dbReference>
<name>A0A7T4EGC5_9CORY</name>
<dbReference type="RefSeq" id="WP_070740804.1">
    <property type="nucleotide sequence ID" value="NZ_CP066007.1"/>
</dbReference>
<protein>
    <submittedName>
        <fullName evidence="5">S1 family peptidase</fullName>
    </submittedName>
</protein>
<dbReference type="SUPFAM" id="SSF50494">
    <property type="entry name" value="Trypsin-like serine proteases"/>
    <property type="match status" value="1"/>
</dbReference>
<dbReference type="PANTHER" id="PTHR24276:SF98">
    <property type="entry name" value="FI18310P1-RELATED"/>
    <property type="match status" value="1"/>
</dbReference>
<dbReference type="GO" id="GO:0004252">
    <property type="term" value="F:serine-type endopeptidase activity"/>
    <property type="evidence" value="ECO:0007669"/>
    <property type="project" value="InterPro"/>
</dbReference>
<organism evidence="5 6">
    <name type="scientific">Corynebacterium glucuronolyticum</name>
    <dbReference type="NCBI Taxonomy" id="39791"/>
    <lineage>
        <taxon>Bacteria</taxon>
        <taxon>Bacillati</taxon>
        <taxon>Actinomycetota</taxon>
        <taxon>Actinomycetes</taxon>
        <taxon>Mycobacteriales</taxon>
        <taxon>Corynebacteriaceae</taxon>
        <taxon>Corynebacterium</taxon>
    </lineage>
</organism>
<dbReference type="InterPro" id="IPR001314">
    <property type="entry name" value="Peptidase_S1A"/>
</dbReference>
<dbReference type="InterPro" id="IPR009003">
    <property type="entry name" value="Peptidase_S1_PA"/>
</dbReference>
<dbReference type="InterPro" id="IPR043504">
    <property type="entry name" value="Peptidase_S1_PA_chymotrypsin"/>
</dbReference>
<evidence type="ECO:0000256" key="3">
    <source>
        <dbReference type="SAM" id="SignalP"/>
    </source>
</evidence>
<dbReference type="OrthoDB" id="9815928at2"/>
<feature type="domain" description="Peptidase S1" evidence="4">
    <location>
        <begin position="31"/>
        <end position="235"/>
    </location>
</feature>
<evidence type="ECO:0000256" key="2">
    <source>
        <dbReference type="ARBA" id="ARBA00023157"/>
    </source>
</evidence>
<dbReference type="Proteomes" id="UP000596145">
    <property type="component" value="Chromosome"/>
</dbReference>
<dbReference type="InterPro" id="IPR001254">
    <property type="entry name" value="Trypsin_dom"/>
</dbReference>
<evidence type="ECO:0000256" key="1">
    <source>
        <dbReference type="ARBA" id="ARBA00007664"/>
    </source>
</evidence>
<dbReference type="InterPro" id="IPR050430">
    <property type="entry name" value="Peptidase_S1"/>
</dbReference>
<proteinExistence type="inferred from homology"/>
<dbReference type="Pfam" id="PF00089">
    <property type="entry name" value="Trypsin"/>
    <property type="match status" value="1"/>
</dbReference>
<accession>A0A7T4EGC5</accession>
<dbReference type="EMBL" id="CP066007">
    <property type="protein sequence ID" value="QQB46823.1"/>
    <property type="molecule type" value="Genomic_DNA"/>
</dbReference>
<evidence type="ECO:0000313" key="5">
    <source>
        <dbReference type="EMBL" id="QQB46823.1"/>
    </source>
</evidence>
<evidence type="ECO:0000313" key="6">
    <source>
        <dbReference type="Proteomes" id="UP000596145"/>
    </source>
</evidence>
<keyword evidence="3" id="KW-0732">Signal</keyword>
<gene>
    <name evidence="5" type="ORF">I6I10_02505</name>
</gene>
<keyword evidence="2" id="KW-1015">Disulfide bond</keyword>